<dbReference type="SUPFAM" id="SSF48239">
    <property type="entry name" value="Terpenoid cyclases/Protein prenyltransferases"/>
    <property type="match status" value="1"/>
</dbReference>
<comment type="caution">
    <text evidence="1">The sequence shown here is derived from an EMBL/GenBank/DDBJ whole genome shotgun (WGS) entry which is preliminary data.</text>
</comment>
<organism evidence="1 2">
    <name type="scientific">Paracholeplasma manati</name>
    <dbReference type="NCBI Taxonomy" id="591373"/>
    <lineage>
        <taxon>Bacteria</taxon>
        <taxon>Bacillati</taxon>
        <taxon>Mycoplasmatota</taxon>
        <taxon>Mollicutes</taxon>
        <taxon>Acholeplasmatales</taxon>
        <taxon>Acholeplasmataceae</taxon>
        <taxon>Paracholeplasma</taxon>
    </lineage>
</organism>
<evidence type="ECO:0008006" key="3">
    <source>
        <dbReference type="Google" id="ProtNLM"/>
    </source>
</evidence>
<proteinExistence type="predicted"/>
<dbReference type="Proteomes" id="UP001177160">
    <property type="component" value="Unassembled WGS sequence"/>
</dbReference>
<dbReference type="EMBL" id="JAOVQM010000001">
    <property type="protein sequence ID" value="MCV2231501.1"/>
    <property type="molecule type" value="Genomic_DNA"/>
</dbReference>
<evidence type="ECO:0000313" key="1">
    <source>
        <dbReference type="EMBL" id="MCV2231501.1"/>
    </source>
</evidence>
<dbReference type="InterPro" id="IPR008930">
    <property type="entry name" value="Terpenoid_cyclase/PrenylTrfase"/>
</dbReference>
<gene>
    <name evidence="1" type="ORF">N7548_01490</name>
</gene>
<accession>A0ABT2Y439</accession>
<reference evidence="1" key="1">
    <citation type="submission" date="2022-09" db="EMBL/GenBank/DDBJ databases">
        <title>Novel Mycoplasma species identified in domestic and wild animals.</title>
        <authorList>
            <person name="Volokhov D.V."/>
            <person name="Furtak V.A."/>
            <person name="Zagorodnyaya T.A."/>
        </authorList>
    </citation>
    <scope>NUCLEOTIDE SEQUENCE</scope>
    <source>
        <strain evidence="1">Oakley</strain>
    </source>
</reference>
<protein>
    <recommendedName>
        <fullName evidence="3">Terpene cyclase/mutase family protein</fullName>
    </recommendedName>
</protein>
<dbReference type="RefSeq" id="WP_263607624.1">
    <property type="nucleotide sequence ID" value="NZ_JAOVQM010000001.1"/>
</dbReference>
<dbReference type="Gene3D" id="1.50.10.20">
    <property type="match status" value="1"/>
</dbReference>
<name>A0ABT2Y439_9MOLU</name>
<keyword evidence="2" id="KW-1185">Reference proteome</keyword>
<evidence type="ECO:0000313" key="2">
    <source>
        <dbReference type="Proteomes" id="UP001177160"/>
    </source>
</evidence>
<sequence length="304" mass="35852">MKLMDYLKDSDNSIQSILSKVFDKKNTKVKNSQIIDSYLSHFNPKTNKFGDGIYSPKWISTFYTLRDLTQFNIDYKNPIYQKGIDTLIHYMWNKDQFMEDDICVVAMLVSLCTYARRDTTIIDSMMDYLIQTHQKEDGGWNCACTRHDTHKSSINTTLSVLEAFRDYEVYGYTNKLNEIKPLIKPGIDYLLRKKLYLRETTQTPIFKYITDIHFPVHWQYDIYRALEYLASIQYPYDPRMEQALNIIKQSFKNGLLPRGKTSSGKTHFKLDTLDVIKINTIRGLSIIKIYCPTMYKERLNYVTD</sequence>